<name>A0A2P2MJF3_RHIMU</name>
<reference evidence="1" key="1">
    <citation type="submission" date="2018-02" db="EMBL/GenBank/DDBJ databases">
        <title>Rhizophora mucronata_Transcriptome.</title>
        <authorList>
            <person name="Meera S.P."/>
            <person name="Sreeshan A."/>
            <person name="Augustine A."/>
        </authorList>
    </citation>
    <scope>NUCLEOTIDE SEQUENCE</scope>
    <source>
        <tissue evidence="1">Leaf</tissue>
    </source>
</reference>
<protein>
    <submittedName>
        <fullName evidence="1">Uncharacterized protein</fullName>
    </submittedName>
</protein>
<evidence type="ECO:0000313" key="1">
    <source>
        <dbReference type="EMBL" id="MBX30363.1"/>
    </source>
</evidence>
<organism evidence="1">
    <name type="scientific">Rhizophora mucronata</name>
    <name type="common">Asiatic mangrove</name>
    <dbReference type="NCBI Taxonomy" id="61149"/>
    <lineage>
        <taxon>Eukaryota</taxon>
        <taxon>Viridiplantae</taxon>
        <taxon>Streptophyta</taxon>
        <taxon>Embryophyta</taxon>
        <taxon>Tracheophyta</taxon>
        <taxon>Spermatophyta</taxon>
        <taxon>Magnoliopsida</taxon>
        <taxon>eudicotyledons</taxon>
        <taxon>Gunneridae</taxon>
        <taxon>Pentapetalae</taxon>
        <taxon>rosids</taxon>
        <taxon>fabids</taxon>
        <taxon>Malpighiales</taxon>
        <taxon>Rhizophoraceae</taxon>
        <taxon>Rhizophora</taxon>
    </lineage>
</organism>
<sequence length="11" mass="1358">MDELINIQRLL</sequence>
<dbReference type="EMBL" id="GGEC01049879">
    <property type="protein sequence ID" value="MBX30363.1"/>
    <property type="molecule type" value="Transcribed_RNA"/>
</dbReference>
<proteinExistence type="predicted"/>
<accession>A0A2P2MJF3</accession>